<reference evidence="8" key="1">
    <citation type="submission" date="2013-01" db="EMBL/GenBank/DDBJ databases">
        <title>Draft Genome Sequence of a Mulberry Tree, Morus notabilis C.K. Schneid.</title>
        <authorList>
            <person name="He N."/>
            <person name="Zhao S."/>
        </authorList>
    </citation>
    <scope>NUCLEOTIDE SEQUENCE</scope>
</reference>
<dbReference type="PANTHER" id="PTHR14440">
    <property type="entry name" value="DNA-DIRECTED RNA POLYMERASE I SUBUNIT RPA49"/>
    <property type="match status" value="1"/>
</dbReference>
<dbReference type="GO" id="GO:0006351">
    <property type="term" value="P:DNA-templated transcription"/>
    <property type="evidence" value="ECO:0007669"/>
    <property type="project" value="InterPro"/>
</dbReference>
<comment type="subcellular location">
    <subcellularLocation>
        <location evidence="1">Nucleus</location>
        <location evidence="1">Nucleolus</location>
    </subcellularLocation>
</comment>
<dbReference type="InterPro" id="IPR009668">
    <property type="entry name" value="RNA_pol-assoc_fac_A49-like"/>
</dbReference>
<sequence>MDSDAEDSRSRQNLETETPRKRSEPSSTSIAEKKSKKKRKNKVEATIQVVQNQPERAPPLVGYFPSGFDPKDGDDESSATAMARVFRNRNKPKRLQLVVSPNGANVDFVGTNYSGEAEAGQQHCNYALGVLDKETQTLKIVPIASNKIFRLEPKVRGLRLPNKDSGSLAEGERSALSKSEKIKGLTDRYGTNKSIREAKKRDALYQNDDPETQKDMDEKIKQIVIKKDALESTQVHTDRNIPPYNAAATSSQEAYPIEKIILKGEWDFLEDIYRLLQEEAELKSDDYPSFISNRIQNLRETEDEEEKKRRACIFSYITHLIKFKDLHSMDGVSSAKRHKFPSILRQKFSAMFLSSEVKKLASKENDLLISYVLVLTLYADRFQTNLTDIAKDLRMTSVTLRVHYEQLGCKLVRQNNLWFATLPVPLQFPDLRQRRRKR</sequence>
<evidence type="ECO:0000256" key="6">
    <source>
        <dbReference type="SAM" id="MobiDB-lite"/>
    </source>
</evidence>
<keyword evidence="4" id="KW-0804">Transcription</keyword>
<keyword evidence="8" id="KW-1185">Reference proteome</keyword>
<evidence type="ECO:0000256" key="1">
    <source>
        <dbReference type="ARBA" id="ARBA00004604"/>
    </source>
</evidence>
<dbReference type="EMBL" id="KE343446">
    <property type="protein sequence ID" value="EXB29690.1"/>
    <property type="molecule type" value="Genomic_DNA"/>
</dbReference>
<dbReference type="OrthoDB" id="532500at2759"/>
<dbReference type="Proteomes" id="UP000030645">
    <property type="component" value="Unassembled WGS sequence"/>
</dbReference>
<evidence type="ECO:0000256" key="3">
    <source>
        <dbReference type="ARBA" id="ARBA00022478"/>
    </source>
</evidence>
<dbReference type="Pfam" id="PF06870">
    <property type="entry name" value="RNA_pol_I_A49"/>
    <property type="match status" value="1"/>
</dbReference>
<dbReference type="GO" id="GO:0003677">
    <property type="term" value="F:DNA binding"/>
    <property type="evidence" value="ECO:0007669"/>
    <property type="project" value="InterPro"/>
</dbReference>
<accession>W9QE36</accession>
<comment type="similarity">
    <text evidence="2">Belongs to the eukaryotic RPA49/POLR1E RNA polymerase subunit family.</text>
</comment>
<dbReference type="GO" id="GO:0000428">
    <property type="term" value="C:DNA-directed RNA polymerase complex"/>
    <property type="evidence" value="ECO:0007669"/>
    <property type="project" value="UniProtKB-KW"/>
</dbReference>
<feature type="region of interest" description="Disordered" evidence="6">
    <location>
        <begin position="1"/>
        <end position="63"/>
    </location>
</feature>
<gene>
    <name evidence="7" type="ORF">L484_013464</name>
</gene>
<feature type="compositionally biased region" description="Basic and acidic residues" evidence="6">
    <location>
        <begin position="170"/>
        <end position="183"/>
    </location>
</feature>
<evidence type="ECO:0000313" key="8">
    <source>
        <dbReference type="Proteomes" id="UP000030645"/>
    </source>
</evidence>
<feature type="compositionally biased region" description="Basic and acidic residues" evidence="6">
    <location>
        <begin position="1"/>
        <end position="24"/>
    </location>
</feature>
<dbReference type="eggNOG" id="KOG4183">
    <property type="taxonomic scope" value="Eukaryota"/>
</dbReference>
<protein>
    <submittedName>
        <fullName evidence="7">DNA-directed RNA polymerase I subunit rpa49</fullName>
    </submittedName>
</protein>
<name>W9QE36_9ROSA</name>
<evidence type="ECO:0000256" key="2">
    <source>
        <dbReference type="ARBA" id="ARBA00009430"/>
    </source>
</evidence>
<evidence type="ECO:0000256" key="4">
    <source>
        <dbReference type="ARBA" id="ARBA00023163"/>
    </source>
</evidence>
<evidence type="ECO:0000256" key="5">
    <source>
        <dbReference type="ARBA" id="ARBA00023242"/>
    </source>
</evidence>
<evidence type="ECO:0000313" key="7">
    <source>
        <dbReference type="EMBL" id="EXB29690.1"/>
    </source>
</evidence>
<proteinExistence type="inferred from homology"/>
<keyword evidence="5" id="KW-0539">Nucleus</keyword>
<dbReference type="GO" id="GO:0005730">
    <property type="term" value="C:nucleolus"/>
    <property type="evidence" value="ECO:0007669"/>
    <property type="project" value="UniProtKB-SubCell"/>
</dbReference>
<dbReference type="AlphaFoldDB" id="W9QE36"/>
<feature type="region of interest" description="Disordered" evidence="6">
    <location>
        <begin position="160"/>
        <end position="183"/>
    </location>
</feature>
<keyword evidence="3 7" id="KW-0240">DNA-directed RNA polymerase</keyword>
<dbReference type="KEGG" id="mnt:21396636"/>
<organism evidence="7 8">
    <name type="scientific">Morus notabilis</name>
    <dbReference type="NCBI Taxonomy" id="981085"/>
    <lineage>
        <taxon>Eukaryota</taxon>
        <taxon>Viridiplantae</taxon>
        <taxon>Streptophyta</taxon>
        <taxon>Embryophyta</taxon>
        <taxon>Tracheophyta</taxon>
        <taxon>Spermatophyta</taxon>
        <taxon>Magnoliopsida</taxon>
        <taxon>eudicotyledons</taxon>
        <taxon>Gunneridae</taxon>
        <taxon>Pentapetalae</taxon>
        <taxon>rosids</taxon>
        <taxon>fabids</taxon>
        <taxon>Rosales</taxon>
        <taxon>Moraceae</taxon>
        <taxon>Moreae</taxon>
        <taxon>Morus</taxon>
    </lineage>
</organism>
<dbReference type="STRING" id="981085.W9QE36"/>